<gene>
    <name evidence="2" type="ORF">AVDCRST_MAG77-1374</name>
</gene>
<dbReference type="AlphaFoldDB" id="A0A6J4HZE7"/>
<sequence>LVRRPQREARPRPLALHHRRRPHQAPPPLPTTSRV</sequence>
<dbReference type="EMBL" id="CADCTC010000087">
    <property type="protein sequence ID" value="CAA9238192.1"/>
    <property type="molecule type" value="Genomic_DNA"/>
</dbReference>
<protein>
    <submittedName>
        <fullName evidence="2">Uncharacterized protein</fullName>
    </submittedName>
</protein>
<feature type="compositionally biased region" description="Pro residues" evidence="1">
    <location>
        <begin position="24"/>
        <end position="35"/>
    </location>
</feature>
<feature type="region of interest" description="Disordered" evidence="1">
    <location>
        <begin position="1"/>
        <end position="35"/>
    </location>
</feature>
<feature type="non-terminal residue" evidence="2">
    <location>
        <position position="35"/>
    </location>
</feature>
<organism evidence="2">
    <name type="scientific">uncultured Chloroflexota bacterium</name>
    <dbReference type="NCBI Taxonomy" id="166587"/>
    <lineage>
        <taxon>Bacteria</taxon>
        <taxon>Bacillati</taxon>
        <taxon>Chloroflexota</taxon>
        <taxon>environmental samples</taxon>
    </lineage>
</organism>
<reference evidence="2" key="1">
    <citation type="submission" date="2020-02" db="EMBL/GenBank/DDBJ databases">
        <authorList>
            <person name="Meier V. D."/>
        </authorList>
    </citation>
    <scope>NUCLEOTIDE SEQUENCE</scope>
    <source>
        <strain evidence="2">AVDCRST_MAG77</strain>
    </source>
</reference>
<feature type="compositionally biased region" description="Basic and acidic residues" evidence="1">
    <location>
        <begin position="1"/>
        <end position="11"/>
    </location>
</feature>
<evidence type="ECO:0000313" key="2">
    <source>
        <dbReference type="EMBL" id="CAA9238192.1"/>
    </source>
</evidence>
<feature type="non-terminal residue" evidence="2">
    <location>
        <position position="1"/>
    </location>
</feature>
<proteinExistence type="predicted"/>
<accession>A0A6J4HZE7</accession>
<name>A0A6J4HZE7_9CHLR</name>
<evidence type="ECO:0000256" key="1">
    <source>
        <dbReference type="SAM" id="MobiDB-lite"/>
    </source>
</evidence>